<keyword evidence="1" id="KW-0812">Transmembrane</keyword>
<feature type="transmembrane region" description="Helical" evidence="1">
    <location>
        <begin position="73"/>
        <end position="97"/>
    </location>
</feature>
<proteinExistence type="predicted"/>
<evidence type="ECO:0000313" key="2">
    <source>
        <dbReference type="EMBL" id="BBI19264.1"/>
    </source>
</evidence>
<protein>
    <submittedName>
        <fullName evidence="2">Uncharacterized protein</fullName>
    </submittedName>
</protein>
<evidence type="ECO:0000256" key="1">
    <source>
        <dbReference type="SAM" id="Phobius"/>
    </source>
</evidence>
<organism evidence="2 3">
    <name type="scientific">Qipengyuania flava</name>
    <dbReference type="NCBI Taxonomy" id="192812"/>
    <lineage>
        <taxon>Bacteria</taxon>
        <taxon>Pseudomonadati</taxon>
        <taxon>Pseudomonadota</taxon>
        <taxon>Alphaproteobacteria</taxon>
        <taxon>Sphingomonadales</taxon>
        <taxon>Erythrobacteraceae</taxon>
        <taxon>Qipengyuania</taxon>
    </lineage>
</organism>
<accession>A0A3T1CE63</accession>
<sequence>MTIHDDGAHAVHDRFDRVEALLSRYPELAEAELTELKRWFTKEASAFEVASLSSKDELRSRYRAFRADHIDKLGLVDVIAIVCGSVLLLGAIAWFAMAG</sequence>
<reference evidence="2 3" key="1">
    <citation type="submission" date="2019-01" db="EMBL/GenBank/DDBJ databases">
        <title>Complete genome sequence of Erythrobacter flavus KJ5.</title>
        <authorList>
            <person name="Kanesaki Y."/>
            <person name="Brotosudarmo T."/>
            <person name="Moriuchi R."/>
            <person name="Awai K."/>
        </authorList>
    </citation>
    <scope>NUCLEOTIDE SEQUENCE [LARGE SCALE GENOMIC DNA]</scope>
    <source>
        <strain evidence="2 3">KJ5</strain>
    </source>
</reference>
<keyword evidence="1" id="KW-0472">Membrane</keyword>
<dbReference type="EMBL" id="AP019389">
    <property type="protein sequence ID" value="BBI19264.1"/>
    <property type="molecule type" value="Genomic_DNA"/>
</dbReference>
<dbReference type="Proteomes" id="UP000290057">
    <property type="component" value="Chromosome"/>
</dbReference>
<keyword evidence="1" id="KW-1133">Transmembrane helix</keyword>
<evidence type="ECO:0000313" key="3">
    <source>
        <dbReference type="Proteomes" id="UP000290057"/>
    </source>
</evidence>
<dbReference type="AlphaFoldDB" id="A0A3T1CE63"/>
<keyword evidence="3" id="KW-1185">Reference proteome</keyword>
<gene>
    <name evidence="2" type="ORF">EKJ_01110</name>
</gene>
<dbReference type="RefSeq" id="WP_130585532.1">
    <property type="nucleotide sequence ID" value="NZ_AP019389.1"/>
</dbReference>
<name>A0A3T1CE63_9SPHN</name>